<gene>
    <name evidence="2" type="ORF">IT774_09740</name>
</gene>
<dbReference type="KEGG" id="smaa:IT774_09740"/>
<accession>A0A7S9DWI8</accession>
<dbReference type="AlphaFoldDB" id="A0A7S9DWI8"/>
<dbReference type="Proteomes" id="UP000595095">
    <property type="component" value="Chromosome"/>
</dbReference>
<proteinExistence type="predicted"/>
<dbReference type="Gene3D" id="3.30.530.20">
    <property type="match status" value="1"/>
</dbReference>
<evidence type="ECO:0000256" key="1">
    <source>
        <dbReference type="SAM" id="Phobius"/>
    </source>
</evidence>
<keyword evidence="3" id="KW-1185">Reference proteome</keyword>
<keyword evidence="1" id="KW-0812">Transmembrane</keyword>
<dbReference type="Pfam" id="PF10604">
    <property type="entry name" value="Polyketide_cyc2"/>
    <property type="match status" value="1"/>
</dbReference>
<dbReference type="RefSeq" id="WP_195809619.1">
    <property type="nucleotide sequence ID" value="NZ_CP064795.1"/>
</dbReference>
<reference evidence="2 3" key="1">
    <citation type="submission" date="2020-11" db="EMBL/GenBank/DDBJ databases">
        <title>Complete genome sequence for Salinimonas sp. strain G2-b.</title>
        <authorList>
            <person name="Park S.-J."/>
        </authorList>
    </citation>
    <scope>NUCLEOTIDE SEQUENCE [LARGE SCALE GENOMIC DNA]</scope>
    <source>
        <strain evidence="2 3">G2-b</strain>
    </source>
</reference>
<sequence>MGFLKKALFIVSFILVAVVLIGFLLPSEYEVKRSIVIEAEPEAIYSEVVNLRAWQNWGVWFQNDPDMQIEYGGPDRAIGMYSKWQSETQGDGEMEITELQHNREIVYRLYFPEFDMGSTGAVKLQPTPEGTRVTWSDTGTVGNNPMNRYFVLFLDDMIGPDFEMGLENLKTVVENKT</sequence>
<dbReference type="InterPro" id="IPR019587">
    <property type="entry name" value="Polyketide_cyclase/dehydratase"/>
</dbReference>
<dbReference type="CDD" id="cd07818">
    <property type="entry name" value="SRPBCC_1"/>
    <property type="match status" value="1"/>
</dbReference>
<feature type="transmembrane region" description="Helical" evidence="1">
    <location>
        <begin position="7"/>
        <end position="25"/>
    </location>
</feature>
<dbReference type="EMBL" id="CP064795">
    <property type="protein sequence ID" value="QPG04525.1"/>
    <property type="molecule type" value="Genomic_DNA"/>
</dbReference>
<name>A0A7S9DWI8_9ALTE</name>
<keyword evidence="1" id="KW-1133">Transmembrane helix</keyword>
<protein>
    <submittedName>
        <fullName evidence="2">SRPBCC family protein</fullName>
    </submittedName>
</protein>
<dbReference type="InterPro" id="IPR023393">
    <property type="entry name" value="START-like_dom_sf"/>
</dbReference>
<evidence type="ECO:0000313" key="2">
    <source>
        <dbReference type="EMBL" id="QPG04525.1"/>
    </source>
</evidence>
<evidence type="ECO:0000313" key="3">
    <source>
        <dbReference type="Proteomes" id="UP000595095"/>
    </source>
</evidence>
<dbReference type="SUPFAM" id="SSF55961">
    <property type="entry name" value="Bet v1-like"/>
    <property type="match status" value="1"/>
</dbReference>
<keyword evidence="1" id="KW-0472">Membrane</keyword>
<organism evidence="2 3">
    <name type="scientific">Salinimonas marina</name>
    <dbReference type="NCBI Taxonomy" id="2785918"/>
    <lineage>
        <taxon>Bacteria</taxon>
        <taxon>Pseudomonadati</taxon>
        <taxon>Pseudomonadota</taxon>
        <taxon>Gammaproteobacteria</taxon>
        <taxon>Alteromonadales</taxon>
        <taxon>Alteromonadaceae</taxon>
        <taxon>Alteromonas/Salinimonas group</taxon>
        <taxon>Salinimonas</taxon>
    </lineage>
</organism>